<dbReference type="InParanoid" id="E2C8T7"/>
<accession>E2C8T7</accession>
<dbReference type="OMA" id="MSAYVYH"/>
<protein>
    <submittedName>
        <fullName evidence="1">Uncharacterized protein</fullName>
    </submittedName>
</protein>
<name>E2C8T7_HARSA</name>
<dbReference type="PhylomeDB" id="E2C8T7"/>
<proteinExistence type="predicted"/>
<dbReference type="OrthoDB" id="6340809at2759"/>
<sequence length="140" mass="16086">MSRMNCHVVDTRLVLVTILLTLCCFTLIDTAAVVRTELLGEHLQNVILHGPSNTRVLRTTEGSDKNSQGRNCYNLPCGWEVYNPRTRISEYVMKNECECPDSTYKCVRYHDVLQSGAYQYRCRQNTTADDIEYPKDSNWG</sequence>
<reference evidence="1 2" key="1">
    <citation type="journal article" date="2010" name="Science">
        <title>Genomic comparison of the ants Camponotus floridanus and Harpegnathos saltator.</title>
        <authorList>
            <person name="Bonasio R."/>
            <person name="Zhang G."/>
            <person name="Ye C."/>
            <person name="Mutti N.S."/>
            <person name="Fang X."/>
            <person name="Qin N."/>
            <person name="Donahue G."/>
            <person name="Yang P."/>
            <person name="Li Q."/>
            <person name="Li C."/>
            <person name="Zhang P."/>
            <person name="Huang Z."/>
            <person name="Berger S.L."/>
            <person name="Reinberg D."/>
            <person name="Wang J."/>
            <person name="Liebig J."/>
        </authorList>
    </citation>
    <scope>NUCLEOTIDE SEQUENCE [LARGE SCALE GENOMIC DNA]</scope>
    <source>
        <strain evidence="1 2">R22 G/1</strain>
    </source>
</reference>
<dbReference type="Proteomes" id="UP000008237">
    <property type="component" value="Unassembled WGS sequence"/>
</dbReference>
<dbReference type="AlphaFoldDB" id="E2C8T7"/>
<organism evidence="2">
    <name type="scientific">Harpegnathos saltator</name>
    <name type="common">Jerdon's jumping ant</name>
    <dbReference type="NCBI Taxonomy" id="610380"/>
    <lineage>
        <taxon>Eukaryota</taxon>
        <taxon>Metazoa</taxon>
        <taxon>Ecdysozoa</taxon>
        <taxon>Arthropoda</taxon>
        <taxon>Hexapoda</taxon>
        <taxon>Insecta</taxon>
        <taxon>Pterygota</taxon>
        <taxon>Neoptera</taxon>
        <taxon>Endopterygota</taxon>
        <taxon>Hymenoptera</taxon>
        <taxon>Apocrita</taxon>
        <taxon>Aculeata</taxon>
        <taxon>Formicoidea</taxon>
        <taxon>Formicidae</taxon>
        <taxon>Ponerinae</taxon>
        <taxon>Ponerini</taxon>
        <taxon>Harpegnathos</taxon>
    </lineage>
</organism>
<evidence type="ECO:0000313" key="2">
    <source>
        <dbReference type="Proteomes" id="UP000008237"/>
    </source>
</evidence>
<evidence type="ECO:0000313" key="1">
    <source>
        <dbReference type="EMBL" id="EFN75654.1"/>
    </source>
</evidence>
<dbReference type="EMBL" id="GL453694">
    <property type="protein sequence ID" value="EFN75654.1"/>
    <property type="molecule type" value="Genomic_DNA"/>
</dbReference>
<keyword evidence="2" id="KW-1185">Reference proteome</keyword>
<dbReference type="KEGG" id="hst:105191203"/>
<gene>
    <name evidence="1" type="ORF">EAI_04956</name>
</gene>